<dbReference type="SUPFAM" id="SSF88697">
    <property type="entry name" value="PUA domain-like"/>
    <property type="match status" value="1"/>
</dbReference>
<keyword evidence="2" id="KW-1185">Reference proteome</keyword>
<dbReference type="GeneID" id="76834515"/>
<name>A0A9X9T9P7_METOG</name>
<dbReference type="Proteomes" id="UP001163096">
    <property type="component" value="Chromosome"/>
</dbReference>
<gene>
    <name evidence="1" type="ORF">OU421_05395</name>
</gene>
<reference evidence="1" key="1">
    <citation type="submission" date="2022-11" db="EMBL/GenBank/DDBJ databases">
        <title>Complete genome sequence of Methanogenium organophilum DSM 3596.</title>
        <authorList>
            <person name="Chen S.-C."/>
            <person name="Lai S.-J."/>
            <person name="You Y.-T."/>
        </authorList>
    </citation>
    <scope>NUCLEOTIDE SEQUENCE</scope>
    <source>
        <strain evidence="1">DSM 3596</strain>
    </source>
</reference>
<dbReference type="InterPro" id="IPR015947">
    <property type="entry name" value="PUA-like_sf"/>
</dbReference>
<dbReference type="Gene3D" id="3.10.590.10">
    <property type="entry name" value="ph1033 like domains"/>
    <property type="match status" value="1"/>
</dbReference>
<dbReference type="RefSeq" id="WP_268187585.1">
    <property type="nucleotide sequence ID" value="NZ_CP113361.1"/>
</dbReference>
<sequence>MTRLLAISNRDNSDVVIRHNIWGVPKRVVNQIGKAKIGDTLLIYV</sequence>
<accession>A0A9X9T9P7</accession>
<protein>
    <submittedName>
        <fullName evidence="1">Uncharacterized protein</fullName>
    </submittedName>
</protein>
<dbReference type="AlphaFoldDB" id="A0A9X9T9P7"/>
<dbReference type="KEGG" id="mou:OU421_05395"/>
<proteinExistence type="predicted"/>
<dbReference type="EMBL" id="CP113361">
    <property type="protein sequence ID" value="WAI02307.1"/>
    <property type="molecule type" value="Genomic_DNA"/>
</dbReference>
<organism evidence="1 2">
    <name type="scientific">Methanogenium organophilum</name>
    <dbReference type="NCBI Taxonomy" id="2199"/>
    <lineage>
        <taxon>Archaea</taxon>
        <taxon>Methanobacteriati</taxon>
        <taxon>Methanobacteriota</taxon>
        <taxon>Stenosarchaea group</taxon>
        <taxon>Methanomicrobia</taxon>
        <taxon>Methanomicrobiales</taxon>
        <taxon>Methanomicrobiaceae</taxon>
        <taxon>Methanogenium</taxon>
    </lineage>
</organism>
<evidence type="ECO:0000313" key="2">
    <source>
        <dbReference type="Proteomes" id="UP001163096"/>
    </source>
</evidence>
<evidence type="ECO:0000313" key="1">
    <source>
        <dbReference type="EMBL" id="WAI02307.1"/>
    </source>
</evidence>